<sequence length="63" mass="6902">MATRAVLESLLGFLAAIASLRTSIKTFRWVLRRSRRNRQKAGQVGPEDSDLGDSDDGGLVERG</sequence>
<keyword evidence="2" id="KW-1133">Transmembrane helix</keyword>
<keyword evidence="4" id="KW-1185">Reference proteome</keyword>
<feature type="compositionally biased region" description="Acidic residues" evidence="1">
    <location>
        <begin position="47"/>
        <end position="63"/>
    </location>
</feature>
<keyword evidence="2" id="KW-0472">Membrane</keyword>
<proteinExistence type="predicted"/>
<feature type="region of interest" description="Disordered" evidence="1">
    <location>
        <begin position="36"/>
        <end position="63"/>
    </location>
</feature>
<dbReference type="RefSeq" id="YP_010769184.1">
    <property type="nucleotide sequence ID" value="NC_073902.1"/>
</dbReference>
<name>A0A8S5L0U5_9VIRU</name>
<protein>
    <submittedName>
        <fullName evidence="3">Uncharacterized protein</fullName>
    </submittedName>
</protein>
<organism evidence="3 4">
    <name type="scientific">ssRNA phage SRR7976299_8</name>
    <dbReference type="NCBI Taxonomy" id="2786648"/>
    <lineage>
        <taxon>Viruses</taxon>
        <taxon>Riboviria</taxon>
        <taxon>Orthornavirae</taxon>
        <taxon>Lenarviricota</taxon>
        <taxon>Leviviricetes</taxon>
        <taxon>Norzivirales</taxon>
        <taxon>Fiersviridae</taxon>
        <taxon>Cauhldivirus</taxon>
        <taxon>Cauhldivirus limenecus</taxon>
    </lineage>
</organism>
<feature type="transmembrane region" description="Helical" evidence="2">
    <location>
        <begin position="12"/>
        <end position="31"/>
    </location>
</feature>
<dbReference type="KEGG" id="vg:80398131"/>
<dbReference type="Proteomes" id="UP000680894">
    <property type="component" value="Segment"/>
</dbReference>
<evidence type="ECO:0000256" key="1">
    <source>
        <dbReference type="SAM" id="MobiDB-lite"/>
    </source>
</evidence>
<accession>A0A8S5L0U5</accession>
<dbReference type="GeneID" id="80398131"/>
<evidence type="ECO:0000256" key="2">
    <source>
        <dbReference type="SAM" id="Phobius"/>
    </source>
</evidence>
<evidence type="ECO:0000313" key="4">
    <source>
        <dbReference type="Proteomes" id="UP000680894"/>
    </source>
</evidence>
<dbReference type="EMBL" id="BK013707">
    <property type="protein sequence ID" value="DAD51060.1"/>
    <property type="molecule type" value="Genomic_RNA"/>
</dbReference>
<gene>
    <name evidence="3" type="primary">SRR7976299_8_1</name>
</gene>
<keyword evidence="2" id="KW-0812">Transmembrane</keyword>
<reference evidence="3" key="1">
    <citation type="submission" date="2020-09" db="EMBL/GenBank/DDBJ databases">
        <title>Leviviricetes taxonomy.</title>
        <authorList>
            <person name="Stockdale S.R."/>
            <person name="Callanan J."/>
            <person name="Adriaenssens E.M."/>
            <person name="Kuhn J.H."/>
            <person name="Rumnieks J."/>
            <person name="Shkoporov A."/>
            <person name="Draper L.A."/>
            <person name="Ross P."/>
            <person name="Hill C."/>
        </authorList>
    </citation>
    <scope>NUCLEOTIDE SEQUENCE</scope>
</reference>
<evidence type="ECO:0000313" key="3">
    <source>
        <dbReference type="EMBL" id="DAD51060.1"/>
    </source>
</evidence>